<dbReference type="PROSITE" id="PS50943">
    <property type="entry name" value="HTH_CROC1"/>
    <property type="match status" value="1"/>
</dbReference>
<dbReference type="Gene3D" id="1.10.260.40">
    <property type="entry name" value="lambda repressor-like DNA-binding domains"/>
    <property type="match status" value="1"/>
</dbReference>
<comment type="caution">
    <text evidence="3">The sequence shown here is derived from an EMBL/GenBank/DDBJ whole genome shotgun (WGS) entry which is preliminary data.</text>
</comment>
<evidence type="ECO:0000256" key="1">
    <source>
        <dbReference type="ARBA" id="ARBA00023125"/>
    </source>
</evidence>
<dbReference type="Proteomes" id="UP001620397">
    <property type="component" value="Unassembled WGS sequence"/>
</dbReference>
<sequence length="92" mass="10081">MAAPHSGLLAVTPDEEDFYKSLGRRIAELRTARDMTQQQLADELGLSQKTVGHYEVGRIRLQISMLPAMANSLGVTIQTFLGPLAKSAGRRK</sequence>
<dbReference type="PANTHER" id="PTHR46558">
    <property type="entry name" value="TRACRIPTIONAL REGULATORY PROTEIN-RELATED-RELATED"/>
    <property type="match status" value="1"/>
</dbReference>
<keyword evidence="1" id="KW-0238">DNA-binding</keyword>
<dbReference type="SUPFAM" id="SSF47413">
    <property type="entry name" value="lambda repressor-like DNA-binding domains"/>
    <property type="match status" value="1"/>
</dbReference>
<reference evidence="3 4" key="1">
    <citation type="submission" date="2020-10" db="EMBL/GenBank/DDBJ databases">
        <title>Phylogeny of dyella-like bacteria.</title>
        <authorList>
            <person name="Fu J."/>
        </authorList>
    </citation>
    <scope>NUCLEOTIDE SEQUENCE [LARGE SCALE GENOMIC DNA]</scope>
    <source>
        <strain evidence="3 4">DKC-1</strain>
    </source>
</reference>
<name>A0ABW8KL99_9GAMM</name>
<evidence type="ECO:0000259" key="2">
    <source>
        <dbReference type="PROSITE" id="PS50943"/>
    </source>
</evidence>
<feature type="domain" description="HTH cro/C1-type" evidence="2">
    <location>
        <begin position="26"/>
        <end position="80"/>
    </location>
</feature>
<dbReference type="Pfam" id="PF01381">
    <property type="entry name" value="HTH_3"/>
    <property type="match status" value="1"/>
</dbReference>
<dbReference type="PANTHER" id="PTHR46558:SF11">
    <property type="entry name" value="HTH-TYPE TRANSCRIPTIONAL REGULATOR XRE"/>
    <property type="match status" value="1"/>
</dbReference>
<dbReference type="EMBL" id="JADIKL010000008">
    <property type="protein sequence ID" value="MFK2931893.1"/>
    <property type="molecule type" value="Genomic_DNA"/>
</dbReference>
<evidence type="ECO:0000313" key="3">
    <source>
        <dbReference type="EMBL" id="MFK2931893.1"/>
    </source>
</evidence>
<dbReference type="SMART" id="SM00530">
    <property type="entry name" value="HTH_XRE"/>
    <property type="match status" value="1"/>
</dbReference>
<dbReference type="InterPro" id="IPR001387">
    <property type="entry name" value="Cro/C1-type_HTH"/>
</dbReference>
<organism evidence="3 4">
    <name type="scientific">Dyella agri</name>
    <dbReference type="NCBI Taxonomy" id="1926869"/>
    <lineage>
        <taxon>Bacteria</taxon>
        <taxon>Pseudomonadati</taxon>
        <taxon>Pseudomonadota</taxon>
        <taxon>Gammaproteobacteria</taxon>
        <taxon>Lysobacterales</taxon>
        <taxon>Rhodanobacteraceae</taxon>
        <taxon>Dyella</taxon>
    </lineage>
</organism>
<keyword evidence="4" id="KW-1185">Reference proteome</keyword>
<evidence type="ECO:0000313" key="4">
    <source>
        <dbReference type="Proteomes" id="UP001620397"/>
    </source>
</evidence>
<dbReference type="InterPro" id="IPR010982">
    <property type="entry name" value="Lambda_DNA-bd_dom_sf"/>
</dbReference>
<proteinExistence type="predicted"/>
<accession>A0ABW8KL99</accession>
<protein>
    <submittedName>
        <fullName evidence="3">Helix-turn-helix transcriptional regulator</fullName>
    </submittedName>
</protein>
<dbReference type="CDD" id="cd00093">
    <property type="entry name" value="HTH_XRE"/>
    <property type="match status" value="1"/>
</dbReference>
<gene>
    <name evidence="3" type="ORF">ISP14_13935</name>
</gene>